<name>A0A8H3ISA4_9LECA</name>
<evidence type="ECO:0000256" key="6">
    <source>
        <dbReference type="ARBA" id="ARBA00023033"/>
    </source>
</evidence>
<dbReference type="CDD" id="cd11062">
    <property type="entry name" value="CYP58-like"/>
    <property type="match status" value="1"/>
</dbReference>
<dbReference type="GO" id="GO:0004497">
    <property type="term" value="F:monooxygenase activity"/>
    <property type="evidence" value="ECO:0007669"/>
    <property type="project" value="UniProtKB-KW"/>
</dbReference>
<keyword evidence="5 7" id="KW-0408">Iron</keyword>
<dbReference type="AlphaFoldDB" id="A0A8H3ISA4"/>
<organism evidence="9 10">
    <name type="scientific">Heterodermia speciosa</name>
    <dbReference type="NCBI Taxonomy" id="116794"/>
    <lineage>
        <taxon>Eukaryota</taxon>
        <taxon>Fungi</taxon>
        <taxon>Dikarya</taxon>
        <taxon>Ascomycota</taxon>
        <taxon>Pezizomycotina</taxon>
        <taxon>Lecanoromycetes</taxon>
        <taxon>OSLEUM clade</taxon>
        <taxon>Lecanoromycetidae</taxon>
        <taxon>Caliciales</taxon>
        <taxon>Physciaceae</taxon>
        <taxon>Heterodermia</taxon>
    </lineage>
</organism>
<protein>
    <recommendedName>
        <fullName evidence="11">Cytochrome P450</fullName>
    </recommendedName>
</protein>
<dbReference type="Pfam" id="PF00067">
    <property type="entry name" value="p450"/>
    <property type="match status" value="1"/>
</dbReference>
<keyword evidence="7 8" id="KW-0349">Heme</keyword>
<keyword evidence="10" id="KW-1185">Reference proteome</keyword>
<keyword evidence="6 8" id="KW-0503">Monooxygenase</keyword>
<evidence type="ECO:0000256" key="4">
    <source>
        <dbReference type="ARBA" id="ARBA00023002"/>
    </source>
</evidence>
<evidence type="ECO:0000256" key="7">
    <source>
        <dbReference type="PIRSR" id="PIRSR602401-1"/>
    </source>
</evidence>
<dbReference type="PRINTS" id="PR00463">
    <property type="entry name" value="EP450I"/>
</dbReference>
<dbReference type="InterPro" id="IPR036396">
    <property type="entry name" value="Cyt_P450_sf"/>
</dbReference>
<feature type="binding site" description="axial binding residue" evidence="7">
    <location>
        <position position="452"/>
    </location>
    <ligand>
        <name>heme</name>
        <dbReference type="ChEBI" id="CHEBI:30413"/>
    </ligand>
    <ligandPart>
        <name>Fe</name>
        <dbReference type="ChEBI" id="CHEBI:18248"/>
    </ligandPart>
</feature>
<evidence type="ECO:0000256" key="5">
    <source>
        <dbReference type="ARBA" id="ARBA00023004"/>
    </source>
</evidence>
<evidence type="ECO:0000256" key="1">
    <source>
        <dbReference type="ARBA" id="ARBA00001971"/>
    </source>
</evidence>
<evidence type="ECO:0008006" key="11">
    <source>
        <dbReference type="Google" id="ProtNLM"/>
    </source>
</evidence>
<evidence type="ECO:0000313" key="9">
    <source>
        <dbReference type="EMBL" id="CAF9931405.1"/>
    </source>
</evidence>
<comment type="cofactor">
    <cofactor evidence="1 7">
        <name>heme</name>
        <dbReference type="ChEBI" id="CHEBI:30413"/>
    </cofactor>
</comment>
<evidence type="ECO:0000256" key="3">
    <source>
        <dbReference type="ARBA" id="ARBA00022723"/>
    </source>
</evidence>
<dbReference type="PANTHER" id="PTHR24305:SF157">
    <property type="entry name" value="N-ACETYLTRYPTOPHAN 6-HYDROXYLASE IVOC-RELATED"/>
    <property type="match status" value="1"/>
</dbReference>
<accession>A0A8H3ISA4</accession>
<dbReference type="SUPFAM" id="SSF48264">
    <property type="entry name" value="Cytochrome P450"/>
    <property type="match status" value="1"/>
</dbReference>
<evidence type="ECO:0000313" key="10">
    <source>
        <dbReference type="Proteomes" id="UP000664521"/>
    </source>
</evidence>
<gene>
    <name evidence="9" type="ORF">HETSPECPRED_007860</name>
</gene>
<dbReference type="GO" id="GO:0005506">
    <property type="term" value="F:iron ion binding"/>
    <property type="evidence" value="ECO:0007669"/>
    <property type="project" value="InterPro"/>
</dbReference>
<dbReference type="GO" id="GO:0016705">
    <property type="term" value="F:oxidoreductase activity, acting on paired donors, with incorporation or reduction of molecular oxygen"/>
    <property type="evidence" value="ECO:0007669"/>
    <property type="project" value="InterPro"/>
</dbReference>
<evidence type="ECO:0000256" key="2">
    <source>
        <dbReference type="ARBA" id="ARBA00010617"/>
    </source>
</evidence>
<dbReference type="Proteomes" id="UP000664521">
    <property type="component" value="Unassembled WGS sequence"/>
</dbReference>
<dbReference type="Gene3D" id="1.10.630.10">
    <property type="entry name" value="Cytochrome P450"/>
    <property type="match status" value="1"/>
</dbReference>
<dbReference type="EMBL" id="CAJPDS010000059">
    <property type="protein sequence ID" value="CAF9931405.1"/>
    <property type="molecule type" value="Genomic_DNA"/>
</dbReference>
<sequence>MAFQSLLIFSAVATLSYTIYLAITRLYTSPVAHIPGPRLAAFSFWYEFYYDVFLGGRYTWKIAELHDRYGPIIRINPYEVHINDPDFYDEVYVSGSKRKTDKWSWTEKVPMFGTPNSILATIEHDVHRRRRNAYSNYFSKQAIRKYSDVIQAAVDKLCIKLSESQTTGQKVNLMHAYTAMTGDVVTGYCFPQSYGLLDQPDFAPDYHDLWISILSGSHVLKQFPWMFPLMLSFPNWFVDRFLPDLAVTYRWHREWRKQIQAVKAGDPSSSADGEKRFSRPSIFETLLDSDLPPFDKSVPRLVEDAQTMVGAGSITTSFALALGTYYILSSAPVLRKLTAELEAAIPSPETMPSLTALEKLPYLTAVQLETLRISYGVSHRLQRVCPDQAIRYHDTVIPPGTPVSMSAPHIHDHPAIFPHPRVFDPERWLPLESTGAGLQKYLVAFSRGSRQCLGMHLGAAEVLMGIAAVVRRFGKEMRVVDTLRERDVEVARDYFTPMTRGDSKGIWVVVN</sequence>
<dbReference type="InterPro" id="IPR017972">
    <property type="entry name" value="Cyt_P450_CS"/>
</dbReference>
<dbReference type="GO" id="GO:0020037">
    <property type="term" value="F:heme binding"/>
    <property type="evidence" value="ECO:0007669"/>
    <property type="project" value="InterPro"/>
</dbReference>
<proteinExistence type="inferred from homology"/>
<keyword evidence="4 8" id="KW-0560">Oxidoreductase</keyword>
<dbReference type="OrthoDB" id="3945418at2759"/>
<dbReference type="InterPro" id="IPR001128">
    <property type="entry name" value="Cyt_P450"/>
</dbReference>
<reference evidence="9" key="1">
    <citation type="submission" date="2021-03" db="EMBL/GenBank/DDBJ databases">
        <authorList>
            <person name="Tagirdzhanova G."/>
        </authorList>
    </citation>
    <scope>NUCLEOTIDE SEQUENCE</scope>
</reference>
<evidence type="ECO:0000256" key="8">
    <source>
        <dbReference type="RuleBase" id="RU000461"/>
    </source>
</evidence>
<comment type="similarity">
    <text evidence="2 8">Belongs to the cytochrome P450 family.</text>
</comment>
<dbReference type="PANTHER" id="PTHR24305">
    <property type="entry name" value="CYTOCHROME P450"/>
    <property type="match status" value="1"/>
</dbReference>
<dbReference type="InterPro" id="IPR002401">
    <property type="entry name" value="Cyt_P450_E_grp-I"/>
</dbReference>
<dbReference type="PROSITE" id="PS00086">
    <property type="entry name" value="CYTOCHROME_P450"/>
    <property type="match status" value="1"/>
</dbReference>
<keyword evidence="3 7" id="KW-0479">Metal-binding</keyword>
<comment type="caution">
    <text evidence="9">The sequence shown here is derived from an EMBL/GenBank/DDBJ whole genome shotgun (WGS) entry which is preliminary data.</text>
</comment>
<dbReference type="InterPro" id="IPR050121">
    <property type="entry name" value="Cytochrome_P450_monoxygenase"/>
</dbReference>